<proteinExistence type="predicted"/>
<evidence type="ECO:0000256" key="1">
    <source>
        <dbReference type="ARBA" id="ARBA00022614"/>
    </source>
</evidence>
<sequence length="169" mass="19388">MNLTNITPLSALTKLRQLSATANKIHDLQPLQALTSLNKLELEMNKIIDISPLKSLTNLKTLNVDDNQIVFISVIQHMPLLTHLSATVNKIIDNYFDNNSFFCTDQEEPSSKEEKFALKLKLINLTNRIQTEIKKTKIKIENIELKITRKLNEQKYRLIHVINQVVGVI</sequence>
<dbReference type="PROSITE" id="PS51450">
    <property type="entry name" value="LRR"/>
    <property type="match status" value="3"/>
</dbReference>
<comment type="caution">
    <text evidence="4">The sequence shown here is derived from an EMBL/GenBank/DDBJ whole genome shotgun (WGS) entry which is preliminary data.</text>
</comment>
<accession>A0AA86R7R7</accession>
<dbReference type="Proteomes" id="UP001642409">
    <property type="component" value="Unassembled WGS sequence"/>
</dbReference>
<dbReference type="PANTHER" id="PTHR46652:SF3">
    <property type="entry name" value="LEUCINE-RICH REPEAT-CONTAINING PROTEIN 9"/>
    <property type="match status" value="1"/>
</dbReference>
<keyword evidence="1" id="KW-0433">Leucine-rich repeat</keyword>
<keyword evidence="2" id="KW-0677">Repeat</keyword>
<dbReference type="PANTHER" id="PTHR46652">
    <property type="entry name" value="LEUCINE-RICH REPEAT AND IQ DOMAIN-CONTAINING PROTEIN 1-RELATED"/>
    <property type="match status" value="1"/>
</dbReference>
<evidence type="ECO:0000313" key="5">
    <source>
        <dbReference type="EMBL" id="CAL6044783.1"/>
    </source>
</evidence>
<organism evidence="4">
    <name type="scientific">Hexamita inflata</name>
    <dbReference type="NCBI Taxonomy" id="28002"/>
    <lineage>
        <taxon>Eukaryota</taxon>
        <taxon>Metamonada</taxon>
        <taxon>Diplomonadida</taxon>
        <taxon>Hexamitidae</taxon>
        <taxon>Hexamitinae</taxon>
        <taxon>Hexamita</taxon>
    </lineage>
</organism>
<keyword evidence="6" id="KW-1185">Reference proteome</keyword>
<reference evidence="5 6" key="2">
    <citation type="submission" date="2024-07" db="EMBL/GenBank/DDBJ databases">
        <authorList>
            <person name="Akdeniz Z."/>
        </authorList>
    </citation>
    <scope>NUCLEOTIDE SEQUENCE [LARGE SCALE GENOMIC DNA]</scope>
</reference>
<dbReference type="InterPro" id="IPR032675">
    <property type="entry name" value="LRR_dom_sf"/>
</dbReference>
<evidence type="ECO:0000313" key="4">
    <source>
        <dbReference type="EMBL" id="CAI9973244.1"/>
    </source>
</evidence>
<gene>
    <name evidence="5" type="ORF">HINF_LOCUS40725</name>
    <name evidence="4" type="ORF">HINF_LOCUS60889</name>
</gene>
<dbReference type="InterPro" id="IPR001611">
    <property type="entry name" value="Leu-rich_rpt"/>
</dbReference>
<dbReference type="InterPro" id="IPR025875">
    <property type="entry name" value="Leu-rich_rpt_4"/>
</dbReference>
<dbReference type="Pfam" id="PF12799">
    <property type="entry name" value="LRR_4"/>
    <property type="match status" value="1"/>
</dbReference>
<dbReference type="AlphaFoldDB" id="A0AA86R7R7"/>
<dbReference type="SUPFAM" id="SSF52075">
    <property type="entry name" value="Outer arm dynein light chain 1"/>
    <property type="match status" value="1"/>
</dbReference>
<reference evidence="4" key="1">
    <citation type="submission" date="2023-06" db="EMBL/GenBank/DDBJ databases">
        <authorList>
            <person name="Kurt Z."/>
        </authorList>
    </citation>
    <scope>NUCLEOTIDE SEQUENCE</scope>
</reference>
<name>A0AA86R7R7_9EUKA</name>
<dbReference type="EMBL" id="CAXDID020000161">
    <property type="protein sequence ID" value="CAL6044783.1"/>
    <property type="molecule type" value="Genomic_DNA"/>
</dbReference>
<evidence type="ECO:0000256" key="2">
    <source>
        <dbReference type="ARBA" id="ARBA00022737"/>
    </source>
</evidence>
<feature type="coiled-coil region" evidence="3">
    <location>
        <begin position="126"/>
        <end position="153"/>
    </location>
</feature>
<evidence type="ECO:0000313" key="6">
    <source>
        <dbReference type="Proteomes" id="UP001642409"/>
    </source>
</evidence>
<protein>
    <submittedName>
        <fullName evidence="4">Uncharacterized protein</fullName>
    </submittedName>
</protein>
<dbReference type="InterPro" id="IPR050836">
    <property type="entry name" value="SDS22/Internalin_LRR"/>
</dbReference>
<dbReference type="Gene3D" id="3.80.10.10">
    <property type="entry name" value="Ribonuclease Inhibitor"/>
    <property type="match status" value="1"/>
</dbReference>
<dbReference type="EMBL" id="CATOUU010001119">
    <property type="protein sequence ID" value="CAI9973244.1"/>
    <property type="molecule type" value="Genomic_DNA"/>
</dbReference>
<evidence type="ECO:0000256" key="3">
    <source>
        <dbReference type="SAM" id="Coils"/>
    </source>
</evidence>
<keyword evidence="3" id="KW-0175">Coiled coil</keyword>